<organism evidence="1 2">
    <name type="scientific">Arenicella xantha</name>
    <dbReference type="NCBI Taxonomy" id="644221"/>
    <lineage>
        <taxon>Bacteria</taxon>
        <taxon>Pseudomonadati</taxon>
        <taxon>Pseudomonadota</taxon>
        <taxon>Gammaproteobacteria</taxon>
        <taxon>Arenicellales</taxon>
        <taxon>Arenicellaceae</taxon>
        <taxon>Arenicella</taxon>
    </lineage>
</organism>
<keyword evidence="1" id="KW-0808">Transferase</keyword>
<dbReference type="InterPro" id="IPR027417">
    <property type="entry name" value="P-loop_NTPase"/>
</dbReference>
<dbReference type="OrthoDB" id="7720515at2"/>
<dbReference type="Gene3D" id="3.90.550.10">
    <property type="entry name" value="Spore Coat Polysaccharide Biosynthesis Protein SpsA, Chain A"/>
    <property type="match status" value="1"/>
</dbReference>
<gene>
    <name evidence="1" type="ORF">DFR28_102405</name>
</gene>
<dbReference type="Pfam" id="PF13469">
    <property type="entry name" value="Sulfotransfer_3"/>
    <property type="match status" value="1"/>
</dbReference>
<dbReference type="GO" id="GO:0016740">
    <property type="term" value="F:transferase activity"/>
    <property type="evidence" value="ECO:0007669"/>
    <property type="project" value="UniProtKB-KW"/>
</dbReference>
<comment type="caution">
    <text evidence="1">The sequence shown here is derived from an EMBL/GenBank/DDBJ whole genome shotgun (WGS) entry which is preliminary data.</text>
</comment>
<name>A0A395JMZ5_9GAMM</name>
<dbReference type="EMBL" id="QNRT01000002">
    <property type="protein sequence ID" value="RBP50988.1"/>
    <property type="molecule type" value="Genomic_DNA"/>
</dbReference>
<keyword evidence="2" id="KW-1185">Reference proteome</keyword>
<evidence type="ECO:0000313" key="2">
    <source>
        <dbReference type="Proteomes" id="UP000253083"/>
    </source>
</evidence>
<dbReference type="Gene3D" id="3.40.50.300">
    <property type="entry name" value="P-loop containing nucleotide triphosphate hydrolases"/>
    <property type="match status" value="1"/>
</dbReference>
<sequence>MYSERVDERVWLYVKMSVEIRREYPDLTGYIGHESRPISFVTVQFSGDYDHNICRSDAVNKPRHQFITVDNVANLRYHNLGQAINAGVNRAVHETIVVVHEDVLLPPGWDGKFEQALSELESVDPNWGILGVYGWDVDIKPTGHVSDPQSYRDHLQAQNFAQVVKLDEQLLVFRKSNTLRLDDNLPSIHLIGEDLIRNANVLGQNAYVINAPCIHKYADECGNLIQSRGDSPKIVNRQTFTFRAELESTHEYYLDKWGLSPACETLEQVLGSDKQLIIFLSRGGSGSRLLSELAQDLNIDMGSELNGSGDSIPMVLAIYKAIFKINRFPSSCDPEKQSVRGLHYAARNLLSQIGNSMFWGFKLPEAMLIPDLLVQAFPNAKFIHMVRDPLATCLRRTHMTARLDNEIGRVTLPLAYEANGLSASQILTDSPAKHMAYTTVHQLQQVFDSSKLHLGSNLFEIRFEDICEAPASVAANVASWLGVKVSGANLQDSIDISRAANPSVTYDDAVCKDVEQILKPIRLRLGYTSE</sequence>
<reference evidence="1 2" key="1">
    <citation type="submission" date="2018-06" db="EMBL/GenBank/DDBJ databases">
        <title>Genomic Encyclopedia of Type Strains, Phase IV (KMG-IV): sequencing the most valuable type-strain genomes for metagenomic binning, comparative biology and taxonomic classification.</title>
        <authorList>
            <person name="Goeker M."/>
        </authorList>
    </citation>
    <scope>NUCLEOTIDE SEQUENCE [LARGE SCALE GENOMIC DNA]</scope>
    <source>
        <strain evidence="1 2">DSM 24032</strain>
    </source>
</reference>
<dbReference type="RefSeq" id="WP_113953793.1">
    <property type="nucleotide sequence ID" value="NZ_QNRT01000002.1"/>
</dbReference>
<protein>
    <submittedName>
        <fullName evidence="1">Sulfotransferase family protein</fullName>
    </submittedName>
</protein>
<accession>A0A395JMZ5</accession>
<proteinExistence type="predicted"/>
<evidence type="ECO:0000313" key="1">
    <source>
        <dbReference type="EMBL" id="RBP50988.1"/>
    </source>
</evidence>
<dbReference type="InterPro" id="IPR029044">
    <property type="entry name" value="Nucleotide-diphossugar_trans"/>
</dbReference>
<dbReference type="AlphaFoldDB" id="A0A395JMZ5"/>
<dbReference type="SUPFAM" id="SSF52540">
    <property type="entry name" value="P-loop containing nucleoside triphosphate hydrolases"/>
    <property type="match status" value="1"/>
</dbReference>
<dbReference type="Proteomes" id="UP000253083">
    <property type="component" value="Unassembled WGS sequence"/>
</dbReference>
<dbReference type="InParanoid" id="A0A395JMZ5"/>